<gene>
    <name evidence="2" type="ORF">DR950_01475</name>
</gene>
<dbReference type="AlphaFoldDB" id="A0A372ZMH4"/>
<evidence type="ECO:0000313" key="3">
    <source>
        <dbReference type="Proteomes" id="UP000263377"/>
    </source>
</evidence>
<keyword evidence="3" id="KW-1185">Reference proteome</keyword>
<dbReference type="RefSeq" id="WP_049657962.1">
    <property type="nucleotide sequence ID" value="NZ_QVIG01000001.1"/>
</dbReference>
<protein>
    <submittedName>
        <fullName evidence="2">Uncharacterized protein</fullName>
    </submittedName>
</protein>
<feature type="chain" id="PRO_5039012949" evidence="1">
    <location>
        <begin position="23"/>
        <end position="130"/>
    </location>
</feature>
<organism evidence="2 3">
    <name type="scientific">Kitasatospora xanthocidica</name>
    <dbReference type="NCBI Taxonomy" id="83382"/>
    <lineage>
        <taxon>Bacteria</taxon>
        <taxon>Bacillati</taxon>
        <taxon>Actinomycetota</taxon>
        <taxon>Actinomycetes</taxon>
        <taxon>Kitasatosporales</taxon>
        <taxon>Streptomycetaceae</taxon>
        <taxon>Kitasatospora</taxon>
    </lineage>
</organism>
<evidence type="ECO:0000313" key="2">
    <source>
        <dbReference type="EMBL" id="RGD56640.1"/>
    </source>
</evidence>
<comment type="caution">
    <text evidence="2">The sequence shown here is derived from an EMBL/GenBank/DDBJ whole genome shotgun (WGS) entry which is preliminary data.</text>
</comment>
<reference evidence="2 3" key="1">
    <citation type="submission" date="2018-08" db="EMBL/GenBank/DDBJ databases">
        <title>Diversity &amp; Physiological Properties of Lignin-Decomposing Actinobacteria from Soil.</title>
        <authorList>
            <person name="Roh S.G."/>
            <person name="Kim S.B."/>
        </authorList>
    </citation>
    <scope>NUCLEOTIDE SEQUENCE [LARGE SCALE GENOMIC DNA]</scope>
    <source>
        <strain evidence="2 3">MMS17-GH009</strain>
    </source>
</reference>
<dbReference type="Proteomes" id="UP000263377">
    <property type="component" value="Unassembled WGS sequence"/>
</dbReference>
<dbReference type="EMBL" id="QVIG01000001">
    <property type="protein sequence ID" value="RGD56640.1"/>
    <property type="molecule type" value="Genomic_DNA"/>
</dbReference>
<sequence length="130" mass="13880">MALSTKAAALALALLGALPAQGAAAAQSAPGTWAAAVHVKETQVVTIGWNYNGNPVGKYDWVGLYNCDPDKCGVNSYVSGAWQWASYGTSYTFTRELTDSLVGAYWTGYVSYDYASGQYRLMSSQMNILA</sequence>
<evidence type="ECO:0000256" key="1">
    <source>
        <dbReference type="SAM" id="SignalP"/>
    </source>
</evidence>
<keyword evidence="1" id="KW-0732">Signal</keyword>
<accession>A0A372ZMH4</accession>
<proteinExistence type="predicted"/>
<feature type="signal peptide" evidence="1">
    <location>
        <begin position="1"/>
        <end position="22"/>
    </location>
</feature>
<name>A0A372ZMH4_9ACTN</name>